<feature type="transmembrane region" description="Helical" evidence="1">
    <location>
        <begin position="28"/>
        <end position="51"/>
    </location>
</feature>
<dbReference type="Proteomes" id="UP000178175">
    <property type="component" value="Unassembled WGS sequence"/>
</dbReference>
<accession>A0A1G2TG65</accession>
<feature type="transmembrane region" description="Helical" evidence="1">
    <location>
        <begin position="72"/>
        <end position="96"/>
    </location>
</feature>
<keyword evidence="1" id="KW-1133">Transmembrane helix</keyword>
<dbReference type="AlphaFoldDB" id="A0A1G2TG65"/>
<evidence type="ECO:0000256" key="1">
    <source>
        <dbReference type="SAM" id="Phobius"/>
    </source>
</evidence>
<comment type="caution">
    <text evidence="2">The sequence shown here is derived from an EMBL/GenBank/DDBJ whole genome shotgun (WGS) entry which is preliminary data.</text>
</comment>
<organism evidence="2 3">
    <name type="scientific">Candidatus Zambryskibacteria bacterium RIFCSPHIGHO2_02_FULL_43_14</name>
    <dbReference type="NCBI Taxonomy" id="1802748"/>
    <lineage>
        <taxon>Bacteria</taxon>
        <taxon>Candidatus Zambryskiibacteriota</taxon>
    </lineage>
</organism>
<keyword evidence="1" id="KW-0812">Transmembrane</keyword>
<dbReference type="EMBL" id="MHVR01000006">
    <property type="protein sequence ID" value="OHA96276.1"/>
    <property type="molecule type" value="Genomic_DNA"/>
</dbReference>
<keyword evidence="1" id="KW-0472">Membrane</keyword>
<sequence length="110" mass="12847">MITTWFVFCVFSFLVGVAYHGVEAFFKKAVIVVTGLIAFVMSMLVVAWWYSMHYNQFANTIMKFDEIIERDLQFTVFRAIFIWSLPFISIGVGHWIGDVVRRWVDKPIIA</sequence>
<evidence type="ECO:0000313" key="2">
    <source>
        <dbReference type="EMBL" id="OHA96276.1"/>
    </source>
</evidence>
<reference evidence="2 3" key="1">
    <citation type="journal article" date="2016" name="Nat. Commun.">
        <title>Thousands of microbial genomes shed light on interconnected biogeochemical processes in an aquifer system.</title>
        <authorList>
            <person name="Anantharaman K."/>
            <person name="Brown C.T."/>
            <person name="Hug L.A."/>
            <person name="Sharon I."/>
            <person name="Castelle C.J."/>
            <person name="Probst A.J."/>
            <person name="Thomas B.C."/>
            <person name="Singh A."/>
            <person name="Wilkins M.J."/>
            <person name="Karaoz U."/>
            <person name="Brodie E.L."/>
            <person name="Williams K.H."/>
            <person name="Hubbard S.S."/>
            <person name="Banfield J.F."/>
        </authorList>
    </citation>
    <scope>NUCLEOTIDE SEQUENCE [LARGE SCALE GENOMIC DNA]</scope>
</reference>
<name>A0A1G2TG65_9BACT</name>
<proteinExistence type="predicted"/>
<gene>
    <name evidence="2" type="ORF">A3C70_03330</name>
</gene>
<protein>
    <submittedName>
        <fullName evidence="2">Uncharacterized protein</fullName>
    </submittedName>
</protein>
<evidence type="ECO:0000313" key="3">
    <source>
        <dbReference type="Proteomes" id="UP000178175"/>
    </source>
</evidence>